<dbReference type="Proteomes" id="UP001499993">
    <property type="component" value="Unassembled WGS sequence"/>
</dbReference>
<evidence type="ECO:0000313" key="2">
    <source>
        <dbReference type="Proteomes" id="UP001499993"/>
    </source>
</evidence>
<evidence type="ECO:0008006" key="3">
    <source>
        <dbReference type="Google" id="ProtNLM"/>
    </source>
</evidence>
<dbReference type="RefSeq" id="WP_345555328.1">
    <property type="nucleotide sequence ID" value="NZ_BAABIK010000002.1"/>
</dbReference>
<gene>
    <name evidence="1" type="ORF">GCM10023224_05510</name>
</gene>
<dbReference type="EMBL" id="BAABIK010000002">
    <property type="protein sequence ID" value="GAA4929008.1"/>
    <property type="molecule type" value="Genomic_DNA"/>
</dbReference>
<name>A0ABP9G904_9ACTN</name>
<organism evidence="1 2">
    <name type="scientific">Streptomonospora halophila</name>
    <dbReference type="NCBI Taxonomy" id="427369"/>
    <lineage>
        <taxon>Bacteria</taxon>
        <taxon>Bacillati</taxon>
        <taxon>Actinomycetota</taxon>
        <taxon>Actinomycetes</taxon>
        <taxon>Streptosporangiales</taxon>
        <taxon>Nocardiopsidaceae</taxon>
        <taxon>Streptomonospora</taxon>
    </lineage>
</organism>
<comment type="caution">
    <text evidence="1">The sequence shown here is derived from an EMBL/GenBank/DDBJ whole genome shotgun (WGS) entry which is preliminary data.</text>
</comment>
<keyword evidence="2" id="KW-1185">Reference proteome</keyword>
<proteinExistence type="predicted"/>
<evidence type="ECO:0000313" key="1">
    <source>
        <dbReference type="EMBL" id="GAA4929008.1"/>
    </source>
</evidence>
<protein>
    <recommendedName>
        <fullName evidence="3">KOW motif-containing protein</fullName>
    </recommendedName>
</protein>
<reference evidence="2" key="1">
    <citation type="journal article" date="2019" name="Int. J. Syst. Evol. Microbiol.">
        <title>The Global Catalogue of Microorganisms (GCM) 10K type strain sequencing project: providing services to taxonomists for standard genome sequencing and annotation.</title>
        <authorList>
            <consortium name="The Broad Institute Genomics Platform"/>
            <consortium name="The Broad Institute Genome Sequencing Center for Infectious Disease"/>
            <person name="Wu L."/>
            <person name="Ma J."/>
        </authorList>
    </citation>
    <scope>NUCLEOTIDE SEQUENCE [LARGE SCALE GENOMIC DNA]</scope>
    <source>
        <strain evidence="2">JCM 18123</strain>
    </source>
</reference>
<sequence length="81" mass="8859">MTGVPTRLDHHNGQPIRIGDRVTVTDHLGTVTGYVGRVTASATEPRSYGLFLADSPRSNNGWLIDIPAIGPRPLIEEDPRR</sequence>
<accession>A0ABP9G904</accession>